<protein>
    <submittedName>
        <fullName evidence="1">Uncharacterized protein</fullName>
    </submittedName>
</protein>
<dbReference type="EMBL" id="CM047587">
    <property type="protein sequence ID" value="KAI9908475.1"/>
    <property type="molecule type" value="Genomic_DNA"/>
</dbReference>
<accession>A0ACC0VQ59</accession>
<name>A0ACC0VQ59_9STRA</name>
<organism evidence="1 2">
    <name type="scientific">Peronosclerospora sorghi</name>
    <dbReference type="NCBI Taxonomy" id="230839"/>
    <lineage>
        <taxon>Eukaryota</taxon>
        <taxon>Sar</taxon>
        <taxon>Stramenopiles</taxon>
        <taxon>Oomycota</taxon>
        <taxon>Peronosporomycetes</taxon>
        <taxon>Peronosporales</taxon>
        <taxon>Peronosporaceae</taxon>
        <taxon>Peronosclerospora</taxon>
    </lineage>
</organism>
<dbReference type="Proteomes" id="UP001163321">
    <property type="component" value="Chromosome 8"/>
</dbReference>
<proteinExistence type="predicted"/>
<gene>
    <name evidence="1" type="ORF">PsorP6_016413</name>
</gene>
<keyword evidence="2" id="KW-1185">Reference proteome</keyword>
<reference evidence="1 2" key="1">
    <citation type="journal article" date="2022" name="bioRxiv">
        <title>The genome of the oomycete Peronosclerospora sorghi, a cosmopolitan pathogen of maize and sorghum, is inflated with dispersed pseudogenes.</title>
        <authorList>
            <person name="Fletcher K."/>
            <person name="Martin F."/>
            <person name="Isakeit T."/>
            <person name="Cavanaugh K."/>
            <person name="Magill C."/>
            <person name="Michelmore R."/>
        </authorList>
    </citation>
    <scope>NUCLEOTIDE SEQUENCE [LARGE SCALE GENOMIC DNA]</scope>
    <source>
        <strain evidence="1">P6</strain>
    </source>
</reference>
<comment type="caution">
    <text evidence="1">The sequence shown here is derived from an EMBL/GenBank/DDBJ whole genome shotgun (WGS) entry which is preliminary data.</text>
</comment>
<evidence type="ECO:0000313" key="1">
    <source>
        <dbReference type="EMBL" id="KAI9908475.1"/>
    </source>
</evidence>
<sequence>MTLQSAAGYSSRETTTLKTLTWFSNRKERSRQVDQYKKKYRKAAESRNETGAGVTEQDRAVGIFLIEQKLEKSVPVIRKRPTFIRPSYMTPRHPLPFPNIKVNGRYPCRWKQKRRGRRGHFWAMLFLVKERWTGPIGSLLLFLKTTTTWPTKR</sequence>
<evidence type="ECO:0000313" key="2">
    <source>
        <dbReference type="Proteomes" id="UP001163321"/>
    </source>
</evidence>